<evidence type="ECO:0000313" key="2">
    <source>
        <dbReference type="EMBL" id="RED66139.1"/>
    </source>
</evidence>
<sequence>MKILKSLMILSLLILCLGCLNQNVTSENMGSNVSELYIEAYESIMSLDSALSENIKYISLNMDNLESITDINRKEINDYFKGKYNIEIFNSSFKALEEKGFVKEGNYIEGVLLNIDSVDYKSNTSVNISGSKFRSGLGAVGVEVKLNFRNGKWISETNSTWIS</sequence>
<dbReference type="AlphaFoldDB" id="A0A3D9IXA8"/>
<reference evidence="2 3" key="1">
    <citation type="submission" date="2018-07" db="EMBL/GenBank/DDBJ databases">
        <title>Genomic Encyclopedia of Type Strains, Phase III (KMG-III): the genomes of soil and plant-associated and newly described type strains.</title>
        <authorList>
            <person name="Whitman W."/>
        </authorList>
    </citation>
    <scope>NUCLEOTIDE SEQUENCE [LARGE SCALE GENOMIC DNA]</scope>
    <source>
        <strain evidence="2 3">CECT 8236</strain>
    </source>
</reference>
<evidence type="ECO:0008006" key="4">
    <source>
        <dbReference type="Google" id="ProtNLM"/>
    </source>
</evidence>
<dbReference type="EMBL" id="QRDY01000001">
    <property type="protein sequence ID" value="RED66139.1"/>
    <property type="molecule type" value="Genomic_DNA"/>
</dbReference>
<gene>
    <name evidence="2" type="ORF">DFP95_101637</name>
</gene>
<name>A0A3D9IXA8_9BACL</name>
<evidence type="ECO:0000313" key="3">
    <source>
        <dbReference type="Proteomes" id="UP000256869"/>
    </source>
</evidence>
<accession>A0A3D9IXA8</accession>
<keyword evidence="1" id="KW-0732">Signal</keyword>
<feature type="signal peptide" evidence="1">
    <location>
        <begin position="1"/>
        <end position="21"/>
    </location>
</feature>
<protein>
    <recommendedName>
        <fullName evidence="4">Mce-associated membrane protein</fullName>
    </recommendedName>
</protein>
<proteinExistence type="predicted"/>
<dbReference type="RefSeq" id="WP_147304122.1">
    <property type="nucleotide sequence ID" value="NZ_QRDY01000001.1"/>
</dbReference>
<comment type="caution">
    <text evidence="2">The sequence shown here is derived from an EMBL/GenBank/DDBJ whole genome shotgun (WGS) entry which is preliminary data.</text>
</comment>
<keyword evidence="3" id="KW-1185">Reference proteome</keyword>
<dbReference type="Proteomes" id="UP000256869">
    <property type="component" value="Unassembled WGS sequence"/>
</dbReference>
<evidence type="ECO:0000256" key="1">
    <source>
        <dbReference type="SAM" id="SignalP"/>
    </source>
</evidence>
<feature type="chain" id="PRO_5038531061" description="Mce-associated membrane protein" evidence="1">
    <location>
        <begin position="22"/>
        <end position="163"/>
    </location>
</feature>
<dbReference type="OrthoDB" id="2085435at2"/>
<organism evidence="2 3">
    <name type="scientific">Cohnella lupini</name>
    <dbReference type="NCBI Taxonomy" id="1294267"/>
    <lineage>
        <taxon>Bacteria</taxon>
        <taxon>Bacillati</taxon>
        <taxon>Bacillota</taxon>
        <taxon>Bacilli</taxon>
        <taxon>Bacillales</taxon>
        <taxon>Paenibacillaceae</taxon>
        <taxon>Cohnella</taxon>
    </lineage>
</organism>